<proteinExistence type="predicted"/>
<dbReference type="Proteomes" id="UP000012488">
    <property type="component" value="Chromosome"/>
</dbReference>
<feature type="domain" description="Nucleotidyl transferase" evidence="1">
    <location>
        <begin position="29"/>
        <end position="171"/>
    </location>
</feature>
<gene>
    <name evidence="2" type="ORF">MMSR116_04460</name>
</gene>
<reference evidence="2 3" key="1">
    <citation type="journal article" date="2012" name="Genet. Mol. Biol.">
        <title>Analysis of 16S rRNA and mxaF genes revealing insights into Methylobacterium niche-specific plant association.</title>
        <authorList>
            <person name="Dourado M.N."/>
            <person name="Andreote F.D."/>
            <person name="Dini-Andreote F."/>
            <person name="Conti R."/>
            <person name="Araujo J.M."/>
            <person name="Araujo W.L."/>
        </authorList>
    </citation>
    <scope>NUCLEOTIDE SEQUENCE [LARGE SCALE GENOMIC DNA]</scope>
    <source>
        <strain evidence="2 3">SR1.6/6</strain>
    </source>
</reference>
<name>A0A6B9FK05_9HYPH</name>
<dbReference type="InterPro" id="IPR016873">
    <property type="entry name" value="Caps_polysacc_synth_BcbE_prd"/>
</dbReference>
<dbReference type="KEGG" id="mmes:MMSR116_04460"/>
<keyword evidence="2" id="KW-0808">Transferase</keyword>
<dbReference type="InterPro" id="IPR005835">
    <property type="entry name" value="NTP_transferase_dom"/>
</dbReference>
<dbReference type="AlphaFoldDB" id="A0A6B9FK05"/>
<organism evidence="2 3">
    <name type="scientific">Methylobacterium mesophilicum SR1.6/6</name>
    <dbReference type="NCBI Taxonomy" id="908290"/>
    <lineage>
        <taxon>Bacteria</taxon>
        <taxon>Pseudomonadati</taxon>
        <taxon>Pseudomonadota</taxon>
        <taxon>Alphaproteobacteria</taxon>
        <taxon>Hyphomicrobiales</taxon>
        <taxon>Methylobacteriaceae</taxon>
        <taxon>Methylobacterium</taxon>
    </lineage>
</organism>
<evidence type="ECO:0000313" key="3">
    <source>
        <dbReference type="Proteomes" id="UP000012488"/>
    </source>
</evidence>
<reference evidence="2 3" key="2">
    <citation type="journal article" date="2013" name="Genome Announc.">
        <title>Draft Genome Sequence of Methylobacterium mesophilicum Strain SR1.6/6, Isolated from Citrus sinensis.</title>
        <authorList>
            <person name="Marinho Almeida D."/>
            <person name="Dini-Andreote F."/>
            <person name="Camargo Neves A.A."/>
            <person name="Juca Ramos R.T."/>
            <person name="Andreote F.D."/>
            <person name="Carneiro A.R."/>
            <person name="Oliveira de Souza Lima A."/>
            <person name="Caracciolo Gomes de Sa P.H."/>
            <person name="Ribeiro Barbosa M.S."/>
            <person name="Araujo W.L."/>
            <person name="Silva A."/>
        </authorList>
    </citation>
    <scope>NUCLEOTIDE SEQUENCE [LARGE SCALE GENOMIC DNA]</scope>
    <source>
        <strain evidence="2 3">SR1.6/6</strain>
    </source>
</reference>
<evidence type="ECO:0000259" key="1">
    <source>
        <dbReference type="Pfam" id="PF00483"/>
    </source>
</evidence>
<dbReference type="Gene3D" id="3.90.550.10">
    <property type="entry name" value="Spore Coat Polysaccharide Biosynthesis Protein SpsA, Chain A"/>
    <property type="match status" value="1"/>
</dbReference>
<dbReference type="CDD" id="cd04183">
    <property type="entry name" value="GT2_BcE_like"/>
    <property type="match status" value="1"/>
</dbReference>
<dbReference type="RefSeq" id="WP_010685033.1">
    <property type="nucleotide sequence ID" value="NZ_CP043538.1"/>
</dbReference>
<dbReference type="EMBL" id="CP043538">
    <property type="protein sequence ID" value="QGY01238.1"/>
    <property type="molecule type" value="Genomic_DNA"/>
</dbReference>
<protein>
    <submittedName>
        <fullName evidence="2">NTP transferase domain-containing protein</fullName>
    </submittedName>
</protein>
<dbReference type="OrthoDB" id="9788272at2"/>
<dbReference type="GO" id="GO:0016740">
    <property type="term" value="F:transferase activity"/>
    <property type="evidence" value="ECO:0007669"/>
    <property type="project" value="UniProtKB-KW"/>
</dbReference>
<dbReference type="SUPFAM" id="SSF53448">
    <property type="entry name" value="Nucleotide-diphospho-sugar transferases"/>
    <property type="match status" value="1"/>
</dbReference>
<evidence type="ECO:0000313" key="2">
    <source>
        <dbReference type="EMBL" id="QGY01238.1"/>
    </source>
</evidence>
<accession>A0A6B9FK05</accession>
<sequence length="243" mass="27005">MNILILAAGASAQTEDDPYPVWLSEVDGQLMLERQMTALAPLDPNRYIVCVRASDNARHHVRDIVRLISPKADTVEIKRPTAGAACTALMAIDRIQADEELIILNATDQISVDFAEIVERFRASGADGGVLTFDSLHPRYSFVRIDAEGRVIEVAEKRPISRKANAGFYWLRRAGDFFDALQTMVLKDAHVNGLFYVAPALNELILRQKVIRTIGLSKDAYRPIKSPRQLSNYEHLTEGGSAT</sequence>
<dbReference type="InterPro" id="IPR029044">
    <property type="entry name" value="Nucleotide-diphossugar_trans"/>
</dbReference>
<dbReference type="Pfam" id="PF00483">
    <property type="entry name" value="NTP_transferase"/>
    <property type="match status" value="1"/>
</dbReference>
<dbReference type="PIRSF" id="PIRSF028162">
    <property type="entry name" value="BcbE_prd"/>
    <property type="match status" value="1"/>
</dbReference>